<evidence type="ECO:0000256" key="11">
    <source>
        <dbReference type="PROSITE-ProRule" id="PRU00175"/>
    </source>
</evidence>
<evidence type="ECO:0000256" key="10">
    <source>
        <dbReference type="ARBA" id="ARBA00023136"/>
    </source>
</evidence>
<dbReference type="SMART" id="SM00184">
    <property type="entry name" value="RING"/>
    <property type="match status" value="1"/>
</dbReference>
<dbReference type="SUPFAM" id="SSF57850">
    <property type="entry name" value="RING/U-box"/>
    <property type="match status" value="1"/>
</dbReference>
<keyword evidence="5" id="KW-0808">Transferase</keyword>
<dbReference type="GO" id="GO:0006511">
    <property type="term" value="P:ubiquitin-dependent protein catabolic process"/>
    <property type="evidence" value="ECO:0007669"/>
    <property type="project" value="InterPro"/>
</dbReference>
<evidence type="ECO:0000256" key="5">
    <source>
        <dbReference type="ARBA" id="ARBA00022679"/>
    </source>
</evidence>
<dbReference type="PaxDb" id="121845-A0A1S4EBE6"/>
<feature type="domain" description="RING-type" evidence="14">
    <location>
        <begin position="37"/>
        <end position="78"/>
    </location>
</feature>
<comment type="subcellular location">
    <subcellularLocation>
        <location evidence="2">Endomembrane system</location>
    </subcellularLocation>
</comment>
<keyword evidence="7 11" id="KW-0863">Zinc-finger</keyword>
<evidence type="ECO:0000256" key="3">
    <source>
        <dbReference type="ARBA" id="ARBA00004906"/>
    </source>
</evidence>
<evidence type="ECO:0000256" key="4">
    <source>
        <dbReference type="ARBA" id="ARBA00012483"/>
    </source>
</evidence>
<dbReference type="GeneID" id="103509109"/>
<dbReference type="GO" id="GO:0016567">
    <property type="term" value="P:protein ubiquitination"/>
    <property type="evidence" value="ECO:0007669"/>
    <property type="project" value="UniProtKB-UniPathway"/>
</dbReference>
<dbReference type="PROSITE" id="PS00518">
    <property type="entry name" value="ZF_RING_1"/>
    <property type="match status" value="1"/>
</dbReference>
<protein>
    <recommendedName>
        <fullName evidence="4">RING-type E3 ubiquitin transferase</fullName>
        <ecNumber evidence="4">2.3.2.27</ecNumber>
    </recommendedName>
</protein>
<feature type="compositionally biased region" description="Polar residues" evidence="12">
    <location>
        <begin position="1"/>
        <end position="13"/>
    </location>
</feature>
<evidence type="ECO:0000256" key="7">
    <source>
        <dbReference type="ARBA" id="ARBA00022771"/>
    </source>
</evidence>
<feature type="region of interest" description="Disordered" evidence="12">
    <location>
        <begin position="97"/>
        <end position="130"/>
    </location>
</feature>
<evidence type="ECO:0000313" key="15">
    <source>
        <dbReference type="Proteomes" id="UP000079169"/>
    </source>
</evidence>
<dbReference type="Gene3D" id="3.30.40.10">
    <property type="entry name" value="Zinc/RING finger domain, C3HC4 (zinc finger)"/>
    <property type="match status" value="1"/>
</dbReference>
<proteinExistence type="predicted"/>
<evidence type="ECO:0000259" key="14">
    <source>
        <dbReference type="PROSITE" id="PS50089"/>
    </source>
</evidence>
<dbReference type="UniPathway" id="UPA00143"/>
<feature type="transmembrane region" description="Helical" evidence="13">
    <location>
        <begin position="220"/>
        <end position="239"/>
    </location>
</feature>
<keyword evidence="9" id="KW-0862">Zinc</keyword>
<name>A0A1S4EBE6_DIACI</name>
<keyword evidence="13" id="KW-1133">Transmembrane helix</keyword>
<feature type="region of interest" description="Disordered" evidence="12">
    <location>
        <begin position="1"/>
        <end position="29"/>
    </location>
</feature>
<dbReference type="InterPro" id="IPR001841">
    <property type="entry name" value="Znf_RING"/>
</dbReference>
<comment type="catalytic activity">
    <reaction evidence="1">
        <text>S-ubiquitinyl-[E2 ubiquitin-conjugating enzyme]-L-cysteine + [acceptor protein]-L-lysine = [E2 ubiquitin-conjugating enzyme]-L-cysteine + N(6)-ubiquitinyl-[acceptor protein]-L-lysine.</text>
        <dbReference type="EC" id="2.3.2.27"/>
    </reaction>
</comment>
<sequence length="240" mass="26401">MATTSSGSKQTPPNRDEGSGDQKKTDGGNDKSQIYDCNICFDTAKDAVISMCGHLFCWPCLHQWLETCPNRQTCPVCKAAIDKEVLKFFYWPGRGGSEIDPRDEVPPRPQGQRTERENSSIPPEQRGMFDDAITRRSESNSMWSLGESGFSIGEFLLGLFSSTSSLGDQRLRSGNGFRGADYGYTSPGGLFSAGGAQGRPGEAHAHGGARFDANVEIEDMFFKLFLIFAALCLFYILFVF</sequence>
<accession>A0A1S4EBE6</accession>
<evidence type="ECO:0000256" key="12">
    <source>
        <dbReference type="SAM" id="MobiDB-lite"/>
    </source>
</evidence>
<gene>
    <name evidence="16" type="primary">LOC103509109</name>
</gene>
<evidence type="ECO:0000256" key="13">
    <source>
        <dbReference type="SAM" id="Phobius"/>
    </source>
</evidence>
<keyword evidence="6" id="KW-0479">Metal-binding</keyword>
<evidence type="ECO:0000256" key="6">
    <source>
        <dbReference type="ARBA" id="ARBA00022723"/>
    </source>
</evidence>
<dbReference type="PANTHER" id="PTHR12313">
    <property type="entry name" value="E3 UBIQUITIN-PROTEIN LIGASE RNF5-RELATED"/>
    <property type="match status" value="1"/>
</dbReference>
<dbReference type="AlphaFoldDB" id="A0A1S4EBE6"/>
<evidence type="ECO:0000256" key="9">
    <source>
        <dbReference type="ARBA" id="ARBA00022833"/>
    </source>
</evidence>
<evidence type="ECO:0000313" key="16">
    <source>
        <dbReference type="RefSeq" id="XP_017299531.1"/>
    </source>
</evidence>
<evidence type="ECO:0000256" key="1">
    <source>
        <dbReference type="ARBA" id="ARBA00000900"/>
    </source>
</evidence>
<dbReference type="InterPro" id="IPR045103">
    <property type="entry name" value="RNF5/RNF185-like"/>
</dbReference>
<feature type="compositionally biased region" description="Basic and acidic residues" evidence="12">
    <location>
        <begin position="97"/>
        <end position="106"/>
    </location>
</feature>
<dbReference type="PROSITE" id="PS50089">
    <property type="entry name" value="ZF_RING_2"/>
    <property type="match status" value="1"/>
</dbReference>
<dbReference type="InterPro" id="IPR013083">
    <property type="entry name" value="Znf_RING/FYVE/PHD"/>
</dbReference>
<dbReference type="KEGG" id="dci:103509109"/>
<feature type="compositionally biased region" description="Basic and acidic residues" evidence="12">
    <location>
        <begin position="14"/>
        <end position="29"/>
    </location>
</feature>
<dbReference type="InterPro" id="IPR018957">
    <property type="entry name" value="Znf_C3HC4_RING-type"/>
</dbReference>
<keyword evidence="8" id="KW-0833">Ubl conjugation pathway</keyword>
<evidence type="ECO:0000256" key="2">
    <source>
        <dbReference type="ARBA" id="ARBA00004308"/>
    </source>
</evidence>
<dbReference type="Pfam" id="PF00097">
    <property type="entry name" value="zf-C3HC4"/>
    <property type="match status" value="1"/>
</dbReference>
<dbReference type="GO" id="GO:0061630">
    <property type="term" value="F:ubiquitin protein ligase activity"/>
    <property type="evidence" value="ECO:0007669"/>
    <property type="project" value="UniProtKB-EC"/>
</dbReference>
<comment type="pathway">
    <text evidence="3">Protein modification; protein ubiquitination.</text>
</comment>
<evidence type="ECO:0000256" key="8">
    <source>
        <dbReference type="ARBA" id="ARBA00022786"/>
    </source>
</evidence>
<dbReference type="EC" id="2.3.2.27" evidence="4"/>
<keyword evidence="15" id="KW-1185">Reference proteome</keyword>
<reference evidence="16" key="1">
    <citation type="submission" date="2025-08" db="UniProtKB">
        <authorList>
            <consortium name="RefSeq"/>
        </authorList>
    </citation>
    <scope>IDENTIFICATION</scope>
</reference>
<organism evidence="15 16">
    <name type="scientific">Diaphorina citri</name>
    <name type="common">Asian citrus psyllid</name>
    <dbReference type="NCBI Taxonomy" id="121845"/>
    <lineage>
        <taxon>Eukaryota</taxon>
        <taxon>Metazoa</taxon>
        <taxon>Ecdysozoa</taxon>
        <taxon>Arthropoda</taxon>
        <taxon>Hexapoda</taxon>
        <taxon>Insecta</taxon>
        <taxon>Pterygota</taxon>
        <taxon>Neoptera</taxon>
        <taxon>Paraneoptera</taxon>
        <taxon>Hemiptera</taxon>
        <taxon>Sternorrhyncha</taxon>
        <taxon>Psylloidea</taxon>
        <taxon>Psyllidae</taxon>
        <taxon>Diaphorininae</taxon>
        <taxon>Diaphorina</taxon>
    </lineage>
</organism>
<dbReference type="InterPro" id="IPR017907">
    <property type="entry name" value="Znf_RING_CS"/>
</dbReference>
<dbReference type="STRING" id="121845.A0A1S4EBE6"/>
<keyword evidence="10 13" id="KW-0472">Membrane</keyword>
<dbReference type="Proteomes" id="UP000079169">
    <property type="component" value="Unplaced"/>
</dbReference>
<dbReference type="GO" id="GO:0008270">
    <property type="term" value="F:zinc ion binding"/>
    <property type="evidence" value="ECO:0007669"/>
    <property type="project" value="UniProtKB-KW"/>
</dbReference>
<dbReference type="RefSeq" id="XP_017299531.1">
    <property type="nucleotide sequence ID" value="XM_017444042.2"/>
</dbReference>
<dbReference type="GO" id="GO:0005783">
    <property type="term" value="C:endoplasmic reticulum"/>
    <property type="evidence" value="ECO:0007669"/>
    <property type="project" value="InterPro"/>
</dbReference>
<keyword evidence="13" id="KW-0812">Transmembrane</keyword>